<organism evidence="4 5">
    <name type="scientific">Prototheca wickerhamii</name>
    <dbReference type="NCBI Taxonomy" id="3111"/>
    <lineage>
        <taxon>Eukaryota</taxon>
        <taxon>Viridiplantae</taxon>
        <taxon>Chlorophyta</taxon>
        <taxon>core chlorophytes</taxon>
        <taxon>Trebouxiophyceae</taxon>
        <taxon>Chlorellales</taxon>
        <taxon>Chlorellaceae</taxon>
        <taxon>Prototheca</taxon>
    </lineage>
</organism>
<dbReference type="InterPro" id="IPR026847">
    <property type="entry name" value="VPS13"/>
</dbReference>
<feature type="region of interest" description="Disordered" evidence="2">
    <location>
        <begin position="2353"/>
        <end position="2408"/>
    </location>
</feature>
<protein>
    <recommendedName>
        <fullName evidence="3">Vacuolar protein sorting-associated protein 13 VPS13 adaptor binding domain-containing protein</fullName>
    </recommendedName>
</protein>
<gene>
    <name evidence="4" type="ORF">QBZ16_003329</name>
</gene>
<evidence type="ECO:0000256" key="2">
    <source>
        <dbReference type="SAM" id="MobiDB-lite"/>
    </source>
</evidence>
<comment type="caution">
    <text evidence="4">The sequence shown here is derived from an EMBL/GenBank/DDBJ whole genome shotgun (WGS) entry which is preliminary data.</text>
</comment>
<feature type="region of interest" description="Disordered" evidence="2">
    <location>
        <begin position="2272"/>
        <end position="2297"/>
    </location>
</feature>
<evidence type="ECO:0000313" key="4">
    <source>
        <dbReference type="EMBL" id="KAK2078489.1"/>
    </source>
</evidence>
<feature type="compositionally biased region" description="Polar residues" evidence="2">
    <location>
        <begin position="1742"/>
        <end position="1751"/>
    </location>
</feature>
<evidence type="ECO:0000313" key="5">
    <source>
        <dbReference type="Proteomes" id="UP001255856"/>
    </source>
</evidence>
<dbReference type="PANTHER" id="PTHR16166:SF93">
    <property type="entry name" value="INTERMEMBRANE LIPID TRANSFER PROTEIN VPS13"/>
    <property type="match status" value="1"/>
</dbReference>
<feature type="region of interest" description="Disordered" evidence="2">
    <location>
        <begin position="1104"/>
        <end position="1180"/>
    </location>
</feature>
<name>A0AAD9IJT9_PROWI</name>
<feature type="region of interest" description="Disordered" evidence="2">
    <location>
        <begin position="3231"/>
        <end position="3252"/>
    </location>
</feature>
<dbReference type="Proteomes" id="UP001255856">
    <property type="component" value="Unassembled WGS sequence"/>
</dbReference>
<feature type="compositionally biased region" description="Low complexity" evidence="2">
    <location>
        <begin position="2272"/>
        <end position="2293"/>
    </location>
</feature>
<proteinExistence type="inferred from homology"/>
<feature type="compositionally biased region" description="Basic residues" evidence="2">
    <location>
        <begin position="3131"/>
        <end position="3154"/>
    </location>
</feature>
<keyword evidence="5" id="KW-1185">Reference proteome</keyword>
<dbReference type="GO" id="GO:0006623">
    <property type="term" value="P:protein targeting to vacuole"/>
    <property type="evidence" value="ECO:0007669"/>
    <property type="project" value="TreeGrafter"/>
</dbReference>
<feature type="compositionally biased region" description="Polar residues" evidence="2">
    <location>
        <begin position="366"/>
        <end position="384"/>
    </location>
</feature>
<dbReference type="PANTHER" id="PTHR16166">
    <property type="entry name" value="VACUOLAR PROTEIN SORTING-ASSOCIATED PROTEIN VPS13"/>
    <property type="match status" value="1"/>
</dbReference>
<dbReference type="EMBL" id="JASFZW010000004">
    <property type="protein sequence ID" value="KAK2078489.1"/>
    <property type="molecule type" value="Genomic_DNA"/>
</dbReference>
<feature type="region of interest" description="Disordered" evidence="2">
    <location>
        <begin position="2142"/>
        <end position="2163"/>
    </location>
</feature>
<feature type="compositionally biased region" description="Low complexity" evidence="2">
    <location>
        <begin position="1163"/>
        <end position="1173"/>
    </location>
</feature>
<feature type="compositionally biased region" description="Basic and acidic residues" evidence="2">
    <location>
        <begin position="2398"/>
        <end position="2408"/>
    </location>
</feature>
<feature type="compositionally biased region" description="Low complexity" evidence="2">
    <location>
        <begin position="1146"/>
        <end position="1156"/>
    </location>
</feature>
<feature type="compositionally biased region" description="Low complexity" evidence="2">
    <location>
        <begin position="1760"/>
        <end position="1774"/>
    </location>
</feature>
<feature type="compositionally biased region" description="Low complexity" evidence="2">
    <location>
        <begin position="3108"/>
        <end position="3130"/>
    </location>
</feature>
<evidence type="ECO:0000256" key="1">
    <source>
        <dbReference type="ARBA" id="ARBA00006545"/>
    </source>
</evidence>
<accession>A0AAD9IJT9</accession>
<feature type="region of interest" description="Disordered" evidence="2">
    <location>
        <begin position="1361"/>
        <end position="1392"/>
    </location>
</feature>
<dbReference type="Pfam" id="PF25036">
    <property type="entry name" value="VPS13_VAB"/>
    <property type="match status" value="1"/>
</dbReference>
<dbReference type="GO" id="GO:0045053">
    <property type="term" value="P:protein retention in Golgi apparatus"/>
    <property type="evidence" value="ECO:0007669"/>
    <property type="project" value="TreeGrafter"/>
</dbReference>
<feature type="region of interest" description="Disordered" evidence="2">
    <location>
        <begin position="1700"/>
        <end position="1787"/>
    </location>
</feature>
<reference evidence="4" key="1">
    <citation type="submission" date="2021-01" db="EMBL/GenBank/DDBJ databases">
        <authorList>
            <person name="Eckstrom K.M.E."/>
        </authorList>
    </citation>
    <scope>NUCLEOTIDE SEQUENCE</scope>
    <source>
        <strain evidence="4">UVCC 0001</strain>
    </source>
</reference>
<feature type="domain" description="Vacuolar protein sorting-associated protein 13 VPS13 adaptor binding" evidence="3">
    <location>
        <begin position="2826"/>
        <end position="2978"/>
    </location>
</feature>
<evidence type="ECO:0000259" key="3">
    <source>
        <dbReference type="Pfam" id="PF25036"/>
    </source>
</evidence>
<sequence>MVFEGWVVDHLSSWLGHFLDLQRDQLRISLWRAWQTGVTLENIPLRLDAFEYLELPVRPVAGHIGRLQLQVPWQALRSPLVLEIADARLELALREGSDLRAATGAAGGRRGRGRRGRGLAAPRALPAWTLHGGSGWAWGLAGSLITFLVNRLQIRLSNVRLVLRDPGTGVAVELVVDSVQTCSPSAALRVLGSSLEEALESDLAPSPARVRKDIAVCGVRSPTSRLWPTLRGASTALNRVAEFCPDAWRLERRLDAPRMWRRRRYVNAVAESLAGERPPDGAPPEPVLDELEGQLSVPEITLKASGGARAQVPTPPPPALETAAALALVAENAMPADEDRETPGAVDDPSEPMDGLEGSRGRLSTDSEGATTDSSVASTKSATPQDAAEPATTLDDSDVSQDTAAALTAASEAARARKGMVSRTLSTLSGFFHYLPRAPGRAEPDRGALLRVSLRLRLPTIALVARDALGSVVAALELKGARAAVVFDGSALACSLRLRRLCGSVAPDAAFSPTPGGEGEIVDPALARLGRADGLAEDGARDDQPSAALTLRYIRGEGEAPTAEAELAGVSATLRPAALASVLRAAEGDPDRGSGPSIAPDAHAAIAWTVRAAGVEAALPLPDGRRIVALSVGRLSAHSGELGLCRWGLRHVTVSVVTLSRPEHGALGGGGRAEYGPPATGPVPYHLRSAPARPAGRGPASHASSDPEPSVLILRPLVLHGHIRLPVANVQGLAVSVEARAVSLSLGTALVEEVAAALRPLADALAPVPKPASARQPSSAQLLYPPAPAAVSPCPTRIVLTLHQQVSLTVVFDAGDHAPGSSALLTLRCDGGCVGATIGDAPAPSVPLQLDGWLRGLELFDGAAPAAWAGRGAQGPALLPFFPVLDLGGAVRLCGRLALAGLGFRHRQLRLGRADVRASTAVSLEDAVATGYQDEPGNFLARLHRERPNRGRICVEESAAHTHVGVELQNVLIGHAALARILVLVLALVDGGPAPDAPAPPSAAPATESFDLVLRDCVAEFRYQPAGRAARRLSADAADFLLAHGTLAVLEAPLCTLRFPLEERGERAALRDVRLSVAALGVSGHALLPIVCVPHARLVVEAATEHGEGEGNAHPPTTAQLTDKRFDVEVGPIESGARRGRRAAESHAALSRAATSEPPPAPSAAQSSADGPANGDPPAVSLRSESLALADEERAAAADAARLVSLAASVHASVRVSALALRLLGPHVASAGLDLRCEDLRAALGARDAPRACALGWRALTVDLLRPSPEPFTPFSLVTRRLSAEAGAAVEASGGLHAQHSLATQVNGLSPRGRGTSASDFVDEEGEVFYEALSRSMRRPSRSNATSGAASRYYSLHGSESEAFEEEFEENKASLSGGFGDDPGGDSPQAGREESALVLPLANAQRIELVRLSSRPGRALELLATLEAPPLEVASDDMATDAAVEESLPADDSEPVCISLALPPVIASCVVELATWEEAAACVGACAVAVPGTVAALQSVLAASAEDGGAAPAARIPGADATEDAPASLLSALALVRLRATCERAELRVVAPLASARGEDLAVPGPGGPEASQLPSPHARVPLWQAQAAESGPEGRIAGGSLLCTLQTSWQAGWRPHAAGGAAEASFRTPALGLRVALLGANAAALSAAIASGAAIERLAEHETALGLSGFELLLQTPLPVGGSTRTAPSTSVYGAEDVSLESEDGTSVGSGPSDGHADSQGAMSSPRSGPHPLDDPEPARSLSTISQASSVARPATIVSGSGSRAISGSAHGSNQELPRPEGSGMATQFEGPVLSLDVDRISVWLTQEAVAVGWALAQTFDILRERIAEQWAELRTGVVGVDPSPPISQPLVAAAKPGSVPGELVVRARLGLLACRLALLCLPSEAGTAQSSAGDASMPVAQAALLGAALDARLGLGLADAWVQLRTGLRADCWSPQLAGWEPLVEPWTCQAVAASGEHSAAGGSAQALPPRLALSSTSPLELTATPGRGGRAGRAAAGGLCVSGERRLCNASGSRISVWLGCEGHVDPAAAGLAPTLTVGPGETANLPVWPESKERLLRRARGLAGCPDLETGGVLHAEDGVLLECKEGRSSVADQAPRADRRSEPLRSSLFFQGAGASGWVQLDVLGTRRFVAGAAHASPLAEDGAGAHERRASHLPPRPVASASFPSLAAAGALGGGAAAPPEAAGLLASVRPARSAWGGTVLTLHSAVRVRNATGARLDVRLHTPLGLVAESLGARPALGTLGPGQSMWLPAEHALHGAICRRWRGPAPATSPGAAAAGGQRPASRGPNKAPSVAESVIATFAADGEAEEGAAAAAPARSPLRTGSGVLFAPDVSARPLARHASLQVVAAPGSRTHSPPRAPSDAHYAAAQSSPGDEDAPSPFAGRPVPRPAPRRDPPTHEWSDSLALPQLLSGGAFHMVCRPLQGGQAPVSLCVGALAGPGPWAEDDAAEAGPYGEAAAARARTRAARAPLAPFTLVLSPPLTLMNELPVPVELSLGADRLCALRPLGQASSHAGEDLRLPRGEAAERVRAPGGGARYVRWVHEQRVPLVEQGQGAHRPGATLRQGLDVGSGARVLALSCALWVFNCAGQPLALRQAADDTGSPFGTDVDRALLPEDKWGSVASSMPPLSRLASTAEFGGAGGVGPAAAGLGAVLSGGGGTASASSASDTVAARRVLGRLHGADPGWGLVAGVDGQGAKDRTTMWPSLPAGPEPSAAHGRLRLQLRASPLAAAPGQTYWSVPVTLDAQGGAAIVSVPCPDGGATGRAGAGHRLDRAALVLAVTASPVGEGLPDASASEDGALALKAAVSSAPSRVPLALYLAPRYLLVNALSAAVQYRQQGTSLEWELPAGASCPVRFADGGAPLRLCVRLREAGWLWSGGFGLDSPGDTFIKVRHRDRGDTLLLRVGVAQTGSRAGSLAVSLARQPAGFSPYRIENCSLATVLVRQRRVRDQQDTLRPYCCLAYAWDEPARPHQLVLELAGGFRLGTWAPDRAPQDDLVRTPLGPLRVVVSAEGPCRVVTILDPARHPRGLRADAADRPAAAARWELTAALPTLGLSLVVRGAEVAYTRVAGLRVRTSSGPAHLALELEGRGRAGGRPRLPRQGARALPDPAGAAGPAAGPRAGARRACRRRRRRHAQRGRGRRRARATRARCWRAARWPRAPPPAVRLSLVVWHRRPAGVVCVEDARLEVAPLSLWLAQTHVEDLLAAGAALRRVFALAHGETGGDEGRARQGSSATPLETPEQPATVVSVAGGAWAPGPGLLGPGVDQLLGGAPLVLREDRKLFINYLELSPLGVSLSFMPAPLSHDRGFHFSTLKRLVSLAELEDVRLRLAGLALRRPLIGEAALAATLQRHYVRALLPELVKLVGSAALFGDPIRLVHHLGLGVWAFLATPAVGLVESAKGGRPTHLVRGLLEGPRQAATHFAYALSNAATKATAAAQRALGALGVDRLGARDAGADAERGRGLPGRRGRDDAVLAALLRGLAGLVNEPAADLERDGLPGLVRGLARGSAGVVLLPLASLLDSLSFMAAAVRRAPDALGRWVLAELEAEAREHWCTRPGLAEGPRPDDASAFVDCKPLAGGRRCLVLTRRGLIVAGIAGPTWSPVLQWSCDLADLESASAVPKTALLRLVAQAPRRAALAAAPARASVLPLSLCQVECDPAEDVAALAHSLLSAARHVQSQLILSQPWRLV</sequence>
<feature type="region of interest" description="Disordered" evidence="2">
    <location>
        <begin position="3091"/>
        <end position="3154"/>
    </location>
</feature>
<feature type="region of interest" description="Disordered" evidence="2">
    <location>
        <begin position="335"/>
        <end position="400"/>
    </location>
</feature>
<comment type="similarity">
    <text evidence="1">Belongs to the VPS13 family.</text>
</comment>
<dbReference type="InterPro" id="IPR009543">
    <property type="entry name" value="VPS13_VAB"/>
</dbReference>